<dbReference type="SUPFAM" id="SSF46894">
    <property type="entry name" value="C-terminal effector domain of the bipartite response regulators"/>
    <property type="match status" value="1"/>
</dbReference>
<evidence type="ECO:0000256" key="4">
    <source>
        <dbReference type="SAM" id="MobiDB-lite"/>
    </source>
</evidence>
<name>A0ABT4IDI4_9ACTO</name>
<evidence type="ECO:0000256" key="2">
    <source>
        <dbReference type="ARBA" id="ARBA00023125"/>
    </source>
</evidence>
<evidence type="ECO:0000256" key="1">
    <source>
        <dbReference type="ARBA" id="ARBA00023015"/>
    </source>
</evidence>
<dbReference type="InterPro" id="IPR000792">
    <property type="entry name" value="Tscrpt_reg_LuxR_C"/>
</dbReference>
<evidence type="ECO:0000259" key="5">
    <source>
        <dbReference type="PROSITE" id="PS50043"/>
    </source>
</evidence>
<comment type="caution">
    <text evidence="6">The sequence shown here is derived from an EMBL/GenBank/DDBJ whole genome shotgun (WGS) entry which is preliminary data.</text>
</comment>
<feature type="region of interest" description="Disordered" evidence="4">
    <location>
        <begin position="126"/>
        <end position="149"/>
    </location>
</feature>
<evidence type="ECO:0000256" key="3">
    <source>
        <dbReference type="ARBA" id="ARBA00023163"/>
    </source>
</evidence>
<accession>A0ABT4IDI4</accession>
<dbReference type="Gene3D" id="1.10.10.10">
    <property type="entry name" value="Winged helix-like DNA-binding domain superfamily/Winged helix DNA-binding domain"/>
    <property type="match status" value="1"/>
</dbReference>
<keyword evidence="7" id="KW-1185">Reference proteome</keyword>
<dbReference type="PRINTS" id="PR00038">
    <property type="entry name" value="HTHLUXR"/>
</dbReference>
<keyword evidence="3" id="KW-0804">Transcription</keyword>
<dbReference type="InterPro" id="IPR016032">
    <property type="entry name" value="Sig_transdc_resp-reg_C-effctor"/>
</dbReference>
<dbReference type="PANTHER" id="PTHR44688:SF16">
    <property type="entry name" value="DNA-BINDING TRANSCRIPTIONAL ACTIVATOR DEVR_DOSR"/>
    <property type="match status" value="1"/>
</dbReference>
<evidence type="ECO:0000313" key="7">
    <source>
        <dbReference type="Proteomes" id="UP001072034"/>
    </source>
</evidence>
<protein>
    <submittedName>
        <fullName evidence="6">LuxR C-terminal-related transcriptional regulator</fullName>
    </submittedName>
</protein>
<feature type="domain" description="HTH luxR-type" evidence="5">
    <location>
        <begin position="156"/>
        <end position="221"/>
    </location>
</feature>
<dbReference type="Proteomes" id="UP001072034">
    <property type="component" value="Unassembled WGS sequence"/>
</dbReference>
<dbReference type="InterPro" id="IPR036388">
    <property type="entry name" value="WH-like_DNA-bd_sf"/>
</dbReference>
<dbReference type="PROSITE" id="PS00622">
    <property type="entry name" value="HTH_LUXR_1"/>
    <property type="match status" value="1"/>
</dbReference>
<dbReference type="CDD" id="cd06170">
    <property type="entry name" value="LuxR_C_like"/>
    <property type="match status" value="1"/>
</dbReference>
<sequence length="223" mass="23541">MSVLSLGVVDYDPLVLYALRDLVQRSSERIRLLWSVRSRRAALRHLAADEPTPDVILVDTVSDRSEESAPLEEKASQAGAAVVAMSASGALDRQAPRSEDGDEPPAVVPKAALLLGGGAIRQALRRAAAMPAPSKETDDGDGGAAEALGAADSSVARPLSALLSDRERRAIDLYAQGMTTQSVAHRMSVSETTVKTYARRAYKKLGVGSRAEAVAVLARRGVI</sequence>
<evidence type="ECO:0000313" key="6">
    <source>
        <dbReference type="EMBL" id="MCZ0859158.1"/>
    </source>
</evidence>
<dbReference type="EMBL" id="JAPTMY010000040">
    <property type="protein sequence ID" value="MCZ0859158.1"/>
    <property type="molecule type" value="Genomic_DNA"/>
</dbReference>
<organism evidence="6 7">
    <name type="scientific">Actinomyces israelii</name>
    <dbReference type="NCBI Taxonomy" id="1659"/>
    <lineage>
        <taxon>Bacteria</taxon>
        <taxon>Bacillati</taxon>
        <taxon>Actinomycetota</taxon>
        <taxon>Actinomycetes</taxon>
        <taxon>Actinomycetales</taxon>
        <taxon>Actinomycetaceae</taxon>
        <taxon>Actinomyces</taxon>
    </lineage>
</organism>
<dbReference type="SMART" id="SM00421">
    <property type="entry name" value="HTH_LUXR"/>
    <property type="match status" value="1"/>
</dbReference>
<gene>
    <name evidence="6" type="ORF">OHJ16_14030</name>
</gene>
<dbReference type="PROSITE" id="PS50043">
    <property type="entry name" value="HTH_LUXR_2"/>
    <property type="match status" value="1"/>
</dbReference>
<proteinExistence type="predicted"/>
<dbReference type="Pfam" id="PF00196">
    <property type="entry name" value="GerE"/>
    <property type="match status" value="1"/>
</dbReference>
<reference evidence="6" key="1">
    <citation type="submission" date="2022-10" db="EMBL/GenBank/DDBJ databases">
        <title>Genome sequence of Actinomyces israelii ATCC 10048.</title>
        <authorList>
            <person name="Watt R.M."/>
            <person name="Tong W.M."/>
        </authorList>
    </citation>
    <scope>NUCLEOTIDE SEQUENCE</scope>
    <source>
        <strain evidence="6">ATCC 10048</strain>
    </source>
</reference>
<keyword evidence="1" id="KW-0805">Transcription regulation</keyword>
<keyword evidence="2" id="KW-0238">DNA-binding</keyword>
<dbReference type="PANTHER" id="PTHR44688">
    <property type="entry name" value="DNA-BINDING TRANSCRIPTIONAL ACTIVATOR DEVR_DOSR"/>
    <property type="match status" value="1"/>
</dbReference>
<dbReference type="RefSeq" id="WP_268918434.1">
    <property type="nucleotide sequence ID" value="NZ_JAPTMY010000040.1"/>
</dbReference>